<evidence type="ECO:0000256" key="4">
    <source>
        <dbReference type="SAM" id="MobiDB-lite"/>
    </source>
</evidence>
<feature type="compositionally biased region" description="Basic residues" evidence="4">
    <location>
        <begin position="284"/>
        <end position="295"/>
    </location>
</feature>
<comment type="subcellular location">
    <subcellularLocation>
        <location evidence="1">Nucleus</location>
    </subcellularLocation>
</comment>
<dbReference type="EMBL" id="CP086354">
    <property type="protein sequence ID" value="UNI14053.1"/>
    <property type="molecule type" value="Genomic_DNA"/>
</dbReference>
<sequence>MAVGDDDGDRGGDKLLSVPKFASFKSRGQGEKSSAKERERRGDDDDAKKPVVPRFSSFKPKAGAPEQQGENLATKKRELRDDGNREASVPTFGSFKPKTSSGEDSGKPSTRGRDRRRDDSRSEKQDRHKSRSERRQRDRSRSSRRHPDGSRSERRRRDSSRSRSEKRHQDDSRSGRRHRDHSRSERHHRDDSRSRSEKRHRDSSRSEKHRRDDSRSERHRRHRSRSPSETQHREGAHSKRNQQGDSRSSRHHRSRSRSRSRSEKHRRHESHSEGHRRDDSHSEQRHRHHRSKRRRESSSGGDGSSNLQSRKLPRNEEERPPESNKSEKPPEQASISDGSGLFVFDTKGDPLLLKYGPDPSKVPAFRRYGGGRVLGTDGRLVLHLDGSFSLVFPGDRTRSRPTKHGLRTGLQTRTSVRMRPNKGGVAGEEPGDYIALDGSQKHKDQSDSEDSSDDEQPVWRSIEGKAVSGQIVKSDPDGDEGESSDEDFDDTTDDNPLKWKSILLNRQVKEHPEDIDSWMELVDHQDDLMQAGETTDERTSDDTAHSFAEIKLGMLESALSHAADGKDRGRVLAALMHEGSKIWTSSTAAKKWRDVSEKELESFPLWKTHLDFAMSDIGSLQYDKVKKLLLDRLHILVARSGLYAPQDILEAIYVFLRATRFIHDSGYRELAIAAWQALLELNYFRPNERQGQAEALEAFEEFWESEVPRIGEAQSLGWKHFVESGGESPEAAKAPDGMGLNPSMNAYAWGVFERLQERQARMPARTLDGGTDNDPFRIVMFSDLRPLLFQIPVSFLSEVYQELVDAFLLFCGLPPAFDSSSWTALAQDDQYLAAAGANIETQPAWESKQNEDGDELQRKPPRFFSGLPRAKMSSELLFGGASWFQHLDRARHDEGNIDMSWVQNALEQLAHLEISPKLALYYLGVCFARDPETIRKPAKALLKRYPCETELYNAYALAEYANDDQDVAIKVLSSASMSKHLEPALSVCSLLRTWSWIELDKGNKYAATKRLCACIDNSFKRARLNDEQVSPTIVLRAKEAFKSQAETFLFEGKAEQASVHFQCLILLSYLTDVGGSEPASVSQGNIAAAMFTLQDLARELVASEHGPTAHELVLQFASKLLYWHARNGPFRRVFLREHLARFIEFFPRNTIFLTLFEWADDSFLVIRETCKILDKDVLVKNKDCVSSRIFSVEHELARGNVYSTRAAFGRALRSDMCKSSAALWIGYMRFAYSQRERLGQSTKDELYRALKHCPWNKGLLMEAFGTLARGMKPDELYSIYNMMTSKGMRVHVDIGD</sequence>
<keyword evidence="3" id="KW-0539">Nucleus</keyword>
<accession>A0A9Q8Q7W4</accession>
<feature type="compositionally biased region" description="Basic and acidic residues" evidence="4">
    <location>
        <begin position="313"/>
        <end position="330"/>
    </location>
</feature>
<feature type="region of interest" description="Disordered" evidence="4">
    <location>
        <begin position="1"/>
        <end position="342"/>
    </location>
</feature>
<evidence type="ECO:0000256" key="3">
    <source>
        <dbReference type="ARBA" id="ARBA00023242"/>
    </source>
</evidence>
<feature type="compositionally biased region" description="Basic residues" evidence="4">
    <location>
        <begin position="249"/>
        <end position="269"/>
    </location>
</feature>
<feature type="compositionally biased region" description="Basic and acidic residues" evidence="4">
    <location>
        <begin position="187"/>
        <end position="216"/>
    </location>
</feature>
<feature type="compositionally biased region" description="Basic and acidic residues" evidence="4">
    <location>
        <begin position="73"/>
        <end position="85"/>
    </location>
</feature>
<feature type="compositionally biased region" description="Basic and acidic residues" evidence="4">
    <location>
        <begin position="133"/>
        <end position="174"/>
    </location>
</feature>
<gene>
    <name evidence="5" type="ORF">JDV02_000731</name>
</gene>
<feature type="compositionally biased region" description="Basic and acidic residues" evidence="4">
    <location>
        <begin position="848"/>
        <end position="858"/>
    </location>
</feature>
<evidence type="ECO:0008006" key="7">
    <source>
        <dbReference type="Google" id="ProtNLM"/>
    </source>
</evidence>
<dbReference type="RefSeq" id="XP_047837534.1">
    <property type="nucleotide sequence ID" value="XM_047981574.1"/>
</dbReference>
<dbReference type="GeneID" id="72062696"/>
<organism evidence="5 6">
    <name type="scientific">Purpureocillium takamizusanense</name>
    <dbReference type="NCBI Taxonomy" id="2060973"/>
    <lineage>
        <taxon>Eukaryota</taxon>
        <taxon>Fungi</taxon>
        <taxon>Dikarya</taxon>
        <taxon>Ascomycota</taxon>
        <taxon>Pezizomycotina</taxon>
        <taxon>Sordariomycetes</taxon>
        <taxon>Hypocreomycetidae</taxon>
        <taxon>Hypocreales</taxon>
        <taxon>Ophiocordycipitaceae</taxon>
        <taxon>Purpureocillium</taxon>
    </lineage>
</organism>
<protein>
    <recommendedName>
        <fullName evidence="7">DUF1740-domain-containing protein</fullName>
    </recommendedName>
</protein>
<keyword evidence="6" id="KW-1185">Reference proteome</keyword>
<dbReference type="KEGG" id="ptkz:JDV02_000731"/>
<dbReference type="InterPro" id="IPR013633">
    <property type="entry name" value="NRDE-2"/>
</dbReference>
<evidence type="ECO:0000313" key="6">
    <source>
        <dbReference type="Proteomes" id="UP000829364"/>
    </source>
</evidence>
<dbReference type="PANTHER" id="PTHR13471">
    <property type="entry name" value="TETRATRICOPEPTIDE-LIKE HELICAL"/>
    <property type="match status" value="1"/>
</dbReference>
<comment type="similarity">
    <text evidence="2">Belongs to the NRDE2 family.</text>
</comment>
<feature type="region of interest" description="Disordered" evidence="4">
    <location>
        <begin position="395"/>
        <end position="496"/>
    </location>
</feature>
<feature type="compositionally biased region" description="Acidic residues" evidence="4">
    <location>
        <begin position="477"/>
        <end position="493"/>
    </location>
</feature>
<dbReference type="Proteomes" id="UP000829364">
    <property type="component" value="Chromosome 1"/>
</dbReference>
<dbReference type="GO" id="GO:0071013">
    <property type="term" value="C:catalytic step 2 spliceosome"/>
    <property type="evidence" value="ECO:0007669"/>
    <property type="project" value="TreeGrafter"/>
</dbReference>
<feature type="compositionally biased region" description="Basic residues" evidence="4">
    <location>
        <begin position="175"/>
        <end position="186"/>
    </location>
</feature>
<name>A0A9Q8Q7W4_9HYPO</name>
<feature type="compositionally biased region" description="Acidic residues" evidence="4">
    <location>
        <begin position="447"/>
        <end position="456"/>
    </location>
</feature>
<evidence type="ECO:0000256" key="1">
    <source>
        <dbReference type="ARBA" id="ARBA00004123"/>
    </source>
</evidence>
<dbReference type="GO" id="GO:0031048">
    <property type="term" value="P:regulatory ncRNA-mediated heterochromatin formation"/>
    <property type="evidence" value="ECO:0007669"/>
    <property type="project" value="TreeGrafter"/>
</dbReference>
<feature type="region of interest" description="Disordered" evidence="4">
    <location>
        <begin position="842"/>
        <end position="865"/>
    </location>
</feature>
<proteinExistence type="inferred from homology"/>
<evidence type="ECO:0000313" key="5">
    <source>
        <dbReference type="EMBL" id="UNI14053.1"/>
    </source>
</evidence>
<dbReference type="Pfam" id="PF08424">
    <property type="entry name" value="NRDE-2"/>
    <property type="match status" value="1"/>
</dbReference>
<feature type="compositionally biased region" description="Basic and acidic residues" evidence="4">
    <location>
        <begin position="28"/>
        <end position="49"/>
    </location>
</feature>
<feature type="compositionally biased region" description="Basic and acidic residues" evidence="4">
    <location>
        <begin position="111"/>
        <end position="126"/>
    </location>
</feature>
<evidence type="ECO:0000256" key="2">
    <source>
        <dbReference type="ARBA" id="ARBA00009265"/>
    </source>
</evidence>
<dbReference type="GO" id="GO:1902369">
    <property type="term" value="P:negative regulation of RNA catabolic process"/>
    <property type="evidence" value="ECO:0007669"/>
    <property type="project" value="TreeGrafter"/>
</dbReference>
<dbReference type="PANTHER" id="PTHR13471:SF0">
    <property type="entry name" value="NUCLEAR EXOSOME REGULATOR NRDE2"/>
    <property type="match status" value="1"/>
</dbReference>
<dbReference type="OrthoDB" id="297219at2759"/>
<feature type="compositionally biased region" description="Basic and acidic residues" evidence="4">
    <location>
        <begin position="270"/>
        <end position="283"/>
    </location>
</feature>
<reference evidence="5" key="1">
    <citation type="submission" date="2021-11" db="EMBL/GenBank/DDBJ databases">
        <title>Purpureocillium_takamizusanense_genome.</title>
        <authorList>
            <person name="Nguyen N.-H."/>
        </authorList>
    </citation>
    <scope>NUCLEOTIDE SEQUENCE</scope>
    <source>
        <strain evidence="5">PT3</strain>
    </source>
</reference>